<evidence type="ECO:0000313" key="3">
    <source>
        <dbReference type="Proteomes" id="UP000601435"/>
    </source>
</evidence>
<organism evidence="2 3">
    <name type="scientific">Symbiodinium necroappetens</name>
    <dbReference type="NCBI Taxonomy" id="1628268"/>
    <lineage>
        <taxon>Eukaryota</taxon>
        <taxon>Sar</taxon>
        <taxon>Alveolata</taxon>
        <taxon>Dinophyceae</taxon>
        <taxon>Suessiales</taxon>
        <taxon>Symbiodiniaceae</taxon>
        <taxon>Symbiodinium</taxon>
    </lineage>
</organism>
<reference evidence="2" key="1">
    <citation type="submission" date="2021-02" db="EMBL/GenBank/DDBJ databases">
        <authorList>
            <person name="Dougan E. K."/>
            <person name="Rhodes N."/>
            <person name="Thang M."/>
            <person name="Chan C."/>
        </authorList>
    </citation>
    <scope>NUCLEOTIDE SEQUENCE</scope>
</reference>
<sequence>AREGICGEQRRRLLLGNFLGRRCQGGRRSSNWRRHSDAGRHGAHRGSGLPGACRLRRPLHHRRLLLHEDSRGAALHPGALPLGIIPRHGLETCRGRHRATSRAD</sequence>
<keyword evidence="3" id="KW-1185">Reference proteome</keyword>
<comment type="caution">
    <text evidence="2">The sequence shown here is derived from an EMBL/GenBank/DDBJ whole genome shotgun (WGS) entry which is preliminary data.</text>
</comment>
<feature type="non-terminal residue" evidence="2">
    <location>
        <position position="104"/>
    </location>
</feature>
<proteinExistence type="predicted"/>
<evidence type="ECO:0000313" key="2">
    <source>
        <dbReference type="EMBL" id="CAE7213637.1"/>
    </source>
</evidence>
<feature type="region of interest" description="Disordered" evidence="1">
    <location>
        <begin position="24"/>
        <end position="53"/>
    </location>
</feature>
<name>A0A812JYM5_9DINO</name>
<dbReference type="AlphaFoldDB" id="A0A812JYM5"/>
<dbReference type="EMBL" id="CAJNJA010006658">
    <property type="protein sequence ID" value="CAE7213637.1"/>
    <property type="molecule type" value="Genomic_DNA"/>
</dbReference>
<feature type="non-terminal residue" evidence="2">
    <location>
        <position position="1"/>
    </location>
</feature>
<evidence type="ECO:0000256" key="1">
    <source>
        <dbReference type="SAM" id="MobiDB-lite"/>
    </source>
</evidence>
<gene>
    <name evidence="2" type="ORF">SNEC2469_LOCUS2325</name>
</gene>
<protein>
    <submittedName>
        <fullName evidence="2">Uncharacterized protein</fullName>
    </submittedName>
</protein>
<accession>A0A812JYM5</accession>
<dbReference type="Proteomes" id="UP000601435">
    <property type="component" value="Unassembled WGS sequence"/>
</dbReference>